<protein>
    <submittedName>
        <fullName evidence="2">Helix-turn-helix domain-containing protein</fullName>
    </submittedName>
</protein>
<feature type="domain" description="HTH marR-type" evidence="1">
    <location>
        <begin position="7"/>
        <end position="137"/>
    </location>
</feature>
<dbReference type="InterPro" id="IPR000835">
    <property type="entry name" value="HTH_MarR-typ"/>
</dbReference>
<dbReference type="InterPro" id="IPR036390">
    <property type="entry name" value="WH_DNA-bd_sf"/>
</dbReference>
<dbReference type="Gene3D" id="1.10.10.10">
    <property type="entry name" value="Winged helix-like DNA-binding domain superfamily/Winged helix DNA-binding domain"/>
    <property type="match status" value="1"/>
</dbReference>
<proteinExistence type="predicted"/>
<dbReference type="InterPro" id="IPR036388">
    <property type="entry name" value="WH-like_DNA-bd_sf"/>
</dbReference>
<dbReference type="RefSeq" id="WP_338575916.1">
    <property type="nucleotide sequence ID" value="NZ_CP146369.1"/>
</dbReference>
<name>A0ABZ2I8K3_9CAUL</name>
<gene>
    <name evidence="2" type="ORF">V8J38_11830</name>
</gene>
<organism evidence="2 3">
    <name type="scientific">Brevundimonas olei</name>
    <dbReference type="NCBI Taxonomy" id="657642"/>
    <lineage>
        <taxon>Bacteria</taxon>
        <taxon>Pseudomonadati</taxon>
        <taxon>Pseudomonadota</taxon>
        <taxon>Alphaproteobacteria</taxon>
        <taxon>Caulobacterales</taxon>
        <taxon>Caulobacteraceae</taxon>
        <taxon>Brevundimonas</taxon>
    </lineage>
</organism>
<evidence type="ECO:0000313" key="3">
    <source>
        <dbReference type="Proteomes" id="UP001363460"/>
    </source>
</evidence>
<dbReference type="Proteomes" id="UP001363460">
    <property type="component" value="Chromosome"/>
</dbReference>
<keyword evidence="3" id="KW-1185">Reference proteome</keyword>
<dbReference type="Pfam" id="PF12802">
    <property type="entry name" value="MarR_2"/>
    <property type="match status" value="1"/>
</dbReference>
<accession>A0ABZ2I8K3</accession>
<reference evidence="2 3" key="1">
    <citation type="submission" date="2024-02" db="EMBL/GenBank/DDBJ databases">
        <title>Distribution and functional of Brevundimonas-related endobacteria within Verticillium dahliae.</title>
        <authorList>
            <person name="Zeng H."/>
        </authorList>
    </citation>
    <scope>NUCLEOTIDE SEQUENCE [LARGE SCALE GENOMIC DNA]</scope>
    <source>
        <strain evidence="2 3">TRM 44200</strain>
    </source>
</reference>
<evidence type="ECO:0000313" key="2">
    <source>
        <dbReference type="EMBL" id="WWT53940.1"/>
    </source>
</evidence>
<dbReference type="InterPro" id="IPR039422">
    <property type="entry name" value="MarR/SlyA-like"/>
</dbReference>
<dbReference type="PROSITE" id="PS50995">
    <property type="entry name" value="HTH_MARR_2"/>
    <property type="match status" value="1"/>
</dbReference>
<dbReference type="EMBL" id="CP146369">
    <property type="protein sequence ID" value="WWT53940.1"/>
    <property type="molecule type" value="Genomic_DNA"/>
</dbReference>
<evidence type="ECO:0000259" key="1">
    <source>
        <dbReference type="PROSITE" id="PS50995"/>
    </source>
</evidence>
<dbReference type="PANTHER" id="PTHR33164:SF57">
    <property type="entry name" value="MARR-FAMILY TRANSCRIPTIONAL REGULATOR"/>
    <property type="match status" value="1"/>
</dbReference>
<sequence>MNRPLLMLDLVRTLYWFDEQLQSRLDRRGWGRLGRSQSLILVNVANGETRAARMAENLGVSRQAMSQFLTEMVDRKLLELAPDPDDKRARIVRFAPESQAIRDDAQKILRELESELEDAVGQGNLEALRQGLRNFLGGSEGWSERRSDVA</sequence>
<dbReference type="PANTHER" id="PTHR33164">
    <property type="entry name" value="TRANSCRIPTIONAL REGULATOR, MARR FAMILY"/>
    <property type="match status" value="1"/>
</dbReference>
<dbReference type="SUPFAM" id="SSF46785">
    <property type="entry name" value="Winged helix' DNA-binding domain"/>
    <property type="match status" value="1"/>
</dbReference>